<evidence type="ECO:0000313" key="3">
    <source>
        <dbReference type="Proteomes" id="UP001497497"/>
    </source>
</evidence>
<accession>A0AAV2I604</accession>
<feature type="region of interest" description="Disordered" evidence="1">
    <location>
        <begin position="75"/>
        <end position="105"/>
    </location>
</feature>
<feature type="non-terminal residue" evidence="2">
    <location>
        <position position="1"/>
    </location>
</feature>
<feature type="non-terminal residue" evidence="2">
    <location>
        <position position="105"/>
    </location>
</feature>
<dbReference type="AlphaFoldDB" id="A0AAV2I604"/>
<feature type="compositionally biased region" description="Basic residues" evidence="1">
    <location>
        <begin position="89"/>
        <end position="98"/>
    </location>
</feature>
<feature type="compositionally biased region" description="Basic and acidic residues" evidence="1">
    <location>
        <begin position="1"/>
        <end position="15"/>
    </location>
</feature>
<proteinExistence type="predicted"/>
<protein>
    <submittedName>
        <fullName evidence="2">Uncharacterized protein</fullName>
    </submittedName>
</protein>
<dbReference type="EMBL" id="CAXITT010000444">
    <property type="protein sequence ID" value="CAL1541642.1"/>
    <property type="molecule type" value="Genomic_DNA"/>
</dbReference>
<comment type="caution">
    <text evidence="2">The sequence shown here is derived from an EMBL/GenBank/DDBJ whole genome shotgun (WGS) entry which is preliminary data.</text>
</comment>
<name>A0AAV2I604_LYMST</name>
<organism evidence="2 3">
    <name type="scientific">Lymnaea stagnalis</name>
    <name type="common">Great pond snail</name>
    <name type="synonym">Helix stagnalis</name>
    <dbReference type="NCBI Taxonomy" id="6523"/>
    <lineage>
        <taxon>Eukaryota</taxon>
        <taxon>Metazoa</taxon>
        <taxon>Spiralia</taxon>
        <taxon>Lophotrochozoa</taxon>
        <taxon>Mollusca</taxon>
        <taxon>Gastropoda</taxon>
        <taxon>Heterobranchia</taxon>
        <taxon>Euthyneura</taxon>
        <taxon>Panpulmonata</taxon>
        <taxon>Hygrophila</taxon>
        <taxon>Lymnaeoidea</taxon>
        <taxon>Lymnaeidae</taxon>
        <taxon>Lymnaea</taxon>
    </lineage>
</organism>
<gene>
    <name evidence="2" type="ORF">GSLYS_00015248001</name>
</gene>
<feature type="region of interest" description="Disordered" evidence="1">
    <location>
        <begin position="1"/>
        <end position="42"/>
    </location>
</feature>
<keyword evidence="3" id="KW-1185">Reference proteome</keyword>
<reference evidence="2 3" key="1">
    <citation type="submission" date="2024-04" db="EMBL/GenBank/DDBJ databases">
        <authorList>
            <consortium name="Genoscope - CEA"/>
            <person name="William W."/>
        </authorList>
    </citation>
    <scope>NUCLEOTIDE SEQUENCE [LARGE SCALE GENOMIC DNA]</scope>
</reference>
<evidence type="ECO:0000256" key="1">
    <source>
        <dbReference type="SAM" id="MobiDB-lite"/>
    </source>
</evidence>
<sequence length="105" mass="11440">RLEDGGFDKLAKQRPDYSLSRDTASLSPHPASGGNHGIEGDNVLIEVPTSPSTEEIAKSLNELTTSDTSYVSSAVMTPSRRQFSDSKYRKSPSYKHVHPLPPIQA</sequence>
<evidence type="ECO:0000313" key="2">
    <source>
        <dbReference type="EMBL" id="CAL1541642.1"/>
    </source>
</evidence>
<dbReference type="Proteomes" id="UP001497497">
    <property type="component" value="Unassembled WGS sequence"/>
</dbReference>